<dbReference type="RefSeq" id="WP_222160820.1">
    <property type="nucleotide sequence ID" value="NZ_CP081864.1"/>
</dbReference>
<dbReference type="Proteomes" id="UP000825886">
    <property type="component" value="Chromosome"/>
</dbReference>
<protein>
    <submittedName>
        <fullName evidence="1">Uncharacterized protein</fullName>
    </submittedName>
</protein>
<name>A0ABX9ARG5_9ENTR</name>
<keyword evidence="2" id="KW-1185">Reference proteome</keyword>
<evidence type="ECO:0000313" key="2">
    <source>
        <dbReference type="Proteomes" id="UP000825886"/>
    </source>
</evidence>
<evidence type="ECO:0000313" key="1">
    <source>
        <dbReference type="EMBL" id="QZN97789.1"/>
    </source>
</evidence>
<reference evidence="1 2" key="1">
    <citation type="submission" date="2021-08" db="EMBL/GenBank/DDBJ databases">
        <title>Culture and genomic analysis of Symbiopectobacterium purcellii sp. nov. gen. nov., isolated from the leafhopper Empoasca decipiens.</title>
        <authorList>
            <person name="Nadal-Jimenez P."/>
            <person name="Siozios S."/>
            <person name="Halliday N."/>
            <person name="Camara M."/>
            <person name="Hurst G.D.D."/>
        </authorList>
    </citation>
    <scope>NUCLEOTIDE SEQUENCE [LARGE SCALE GENOMIC DNA]</scope>
    <source>
        <strain evidence="1 2">SyEd1</strain>
    </source>
</reference>
<dbReference type="EMBL" id="CP081864">
    <property type="protein sequence ID" value="QZN97789.1"/>
    <property type="molecule type" value="Genomic_DNA"/>
</dbReference>
<sequence length="80" mass="8501">MSTQNQTVGTDWIQISDGTKIVTLQMLNDGWAFLFDSPTKPAANAMGHMVEDFMTITPPTVAWVRAIGGTGGTSVDIAVS</sequence>
<accession>A0ABX9ARG5</accession>
<gene>
    <name evidence="1" type="ORF">K6K13_11080</name>
</gene>
<proteinExistence type="predicted"/>
<organism evidence="1 2">
    <name type="scientific">Symbiopectobacterium purcellii</name>
    <dbReference type="NCBI Taxonomy" id="2871826"/>
    <lineage>
        <taxon>Bacteria</taxon>
        <taxon>Pseudomonadati</taxon>
        <taxon>Pseudomonadota</taxon>
        <taxon>Gammaproteobacteria</taxon>
        <taxon>Enterobacterales</taxon>
        <taxon>Enterobacteriaceae</taxon>
    </lineage>
</organism>